<keyword evidence="5" id="KW-1185">Reference proteome</keyword>
<dbReference type="GO" id="GO:0032259">
    <property type="term" value="P:methylation"/>
    <property type="evidence" value="ECO:0007669"/>
    <property type="project" value="UniProtKB-KW"/>
</dbReference>
<dbReference type="InterPro" id="IPR027266">
    <property type="entry name" value="TrmE/GcvT-like"/>
</dbReference>
<gene>
    <name evidence="4" type="ORF">CFRA_09960</name>
</gene>
<dbReference type="STRING" id="1437875.CFRA_09960"/>
<organism evidence="4 5">
    <name type="scientific">Corynebacterium frankenforstense DSM 45800</name>
    <dbReference type="NCBI Taxonomy" id="1437875"/>
    <lineage>
        <taxon>Bacteria</taxon>
        <taxon>Bacillati</taxon>
        <taxon>Actinomycetota</taxon>
        <taxon>Actinomycetes</taxon>
        <taxon>Mycobacteriales</taxon>
        <taxon>Corynebacteriaceae</taxon>
        <taxon>Corynebacterium</taxon>
    </lineage>
</organism>
<sequence>MATIGGVTDSQTYRSPLLDLPGATPANPDDPAAAGIDAAGVAWHYGDPLGEQRAATRGPVIIDRSQRGVLRVTGEEAAEFLNNLLSQKLDDAEPGFSAEALDMDSQGHVVHHAFVTRTADAFYLDLPAAQAGSLRGYLERMIFWSKVTVEPTELGVVTVLGDTASIDDAALPGVAVTRTVDWAGPARTDVLVERGDLADFAAALSGAGVQPAGLMTWTAARVAAMEPEHGADLDDKSIAHEVANWIGRHGHPGAVHLHKGCYRGQETVSRVENIGRSPRLMVLLQLDGSAPELPVPGTDITAGPGGRRVGRLGTVVHHFEDGPVALGLVKRSALSAGGQLQAGEAAAVVDPDSLPVDEGEHAGRAAIDRLREARRS</sequence>
<evidence type="ECO:0000256" key="1">
    <source>
        <dbReference type="ARBA" id="ARBA00022946"/>
    </source>
</evidence>
<dbReference type="SUPFAM" id="SSF103025">
    <property type="entry name" value="Folate-binding domain"/>
    <property type="match status" value="1"/>
</dbReference>
<dbReference type="PANTHER" id="PTHR22602">
    <property type="entry name" value="TRANSFERASE CAF17, MITOCHONDRIAL-RELATED"/>
    <property type="match status" value="1"/>
</dbReference>
<dbReference type="Gene3D" id="3.30.1360.120">
    <property type="entry name" value="Probable tRNA modification gtpase trme, domain 1"/>
    <property type="match status" value="2"/>
</dbReference>
<dbReference type="PANTHER" id="PTHR22602:SF0">
    <property type="entry name" value="TRANSFERASE CAF17, MITOCHONDRIAL-RELATED"/>
    <property type="match status" value="1"/>
</dbReference>
<dbReference type="GO" id="GO:0008168">
    <property type="term" value="F:methyltransferase activity"/>
    <property type="evidence" value="ECO:0007669"/>
    <property type="project" value="UniProtKB-KW"/>
</dbReference>
<proteinExistence type="predicted"/>
<keyword evidence="4" id="KW-0808">Transferase</keyword>
<name>A0A1L7CUG5_9CORY</name>
<dbReference type="InterPro" id="IPR045179">
    <property type="entry name" value="YgfZ/GcvT"/>
</dbReference>
<evidence type="ECO:0000259" key="3">
    <source>
        <dbReference type="Pfam" id="PF25455"/>
    </source>
</evidence>
<accession>A0A1L7CUG5</accession>
<feature type="domain" description="CAF17 C-terminal" evidence="3">
    <location>
        <begin position="283"/>
        <end position="352"/>
    </location>
</feature>
<feature type="region of interest" description="Disordered" evidence="2">
    <location>
        <begin position="1"/>
        <end position="33"/>
    </location>
</feature>
<evidence type="ECO:0000313" key="5">
    <source>
        <dbReference type="Proteomes" id="UP000185434"/>
    </source>
</evidence>
<evidence type="ECO:0000256" key="2">
    <source>
        <dbReference type="SAM" id="MobiDB-lite"/>
    </source>
</evidence>
<protein>
    <submittedName>
        <fullName evidence="4">Aminomethyltransferase</fullName>
    </submittedName>
</protein>
<dbReference type="EMBL" id="CP009247">
    <property type="protein sequence ID" value="APT89505.1"/>
    <property type="molecule type" value="Genomic_DNA"/>
</dbReference>
<reference evidence="4 5" key="1">
    <citation type="submission" date="2014-08" db="EMBL/GenBank/DDBJ databases">
        <title>Complete genome sequence of Corynebacterium frankenforstense ST18(T) (=DSM 45800(T)), isolated from raw cow milk.</title>
        <authorList>
            <person name="Ruckert C."/>
            <person name="Albersmeier A."/>
            <person name="Winkler A."/>
            <person name="Lipski A."/>
            <person name="Kalinowski J."/>
        </authorList>
    </citation>
    <scope>NUCLEOTIDE SEQUENCE [LARGE SCALE GENOMIC DNA]</scope>
    <source>
        <strain evidence="4 5">ST18</strain>
    </source>
</reference>
<dbReference type="NCBIfam" id="TIGR03317">
    <property type="entry name" value="ygfZ_signature"/>
    <property type="match status" value="1"/>
</dbReference>
<dbReference type="Pfam" id="PF25455">
    <property type="entry name" value="Beta-barrel_CAF17_C"/>
    <property type="match status" value="1"/>
</dbReference>
<feature type="compositionally biased region" description="Low complexity" evidence="2">
    <location>
        <begin position="21"/>
        <end position="33"/>
    </location>
</feature>
<dbReference type="InterPro" id="IPR057460">
    <property type="entry name" value="CAF17_C"/>
</dbReference>
<dbReference type="KEGG" id="cfk:CFRA_09960"/>
<dbReference type="InterPro" id="IPR017703">
    <property type="entry name" value="YgfZ/GCV_T_CS"/>
</dbReference>
<keyword evidence="1" id="KW-0809">Transit peptide</keyword>
<dbReference type="AlphaFoldDB" id="A0A1L7CUG5"/>
<keyword evidence="4" id="KW-0489">Methyltransferase</keyword>
<dbReference type="GO" id="GO:0016226">
    <property type="term" value="P:iron-sulfur cluster assembly"/>
    <property type="evidence" value="ECO:0007669"/>
    <property type="project" value="TreeGrafter"/>
</dbReference>
<evidence type="ECO:0000313" key="4">
    <source>
        <dbReference type="EMBL" id="APT89505.1"/>
    </source>
</evidence>
<dbReference type="OrthoDB" id="9796287at2"/>
<dbReference type="Proteomes" id="UP000185434">
    <property type="component" value="Chromosome"/>
</dbReference>
<dbReference type="RefSeq" id="WP_075664500.1">
    <property type="nucleotide sequence ID" value="NZ_CP009247.1"/>
</dbReference>